<protein>
    <submittedName>
        <fullName evidence="1">Uncharacterized protein</fullName>
    </submittedName>
</protein>
<accession>A0A6S6UKF5</accession>
<evidence type="ECO:0000313" key="1">
    <source>
        <dbReference type="EMBL" id="CAA6830387.1"/>
    </source>
</evidence>
<dbReference type="EMBL" id="CACVAQ010000551">
    <property type="protein sequence ID" value="CAA6830387.1"/>
    <property type="molecule type" value="Genomic_DNA"/>
</dbReference>
<feature type="non-terminal residue" evidence="1">
    <location>
        <position position="1"/>
    </location>
</feature>
<sequence length="41" mass="4583">GVVNLMKSMKGVESDYRIEAEAIVEDNTWNPLAKAKILFDS</sequence>
<name>A0A6S6UKF5_9BACT</name>
<organism evidence="1">
    <name type="scientific">uncultured Aureispira sp</name>
    <dbReference type="NCBI Taxonomy" id="1331704"/>
    <lineage>
        <taxon>Bacteria</taxon>
        <taxon>Pseudomonadati</taxon>
        <taxon>Bacteroidota</taxon>
        <taxon>Saprospiria</taxon>
        <taxon>Saprospirales</taxon>
        <taxon>Saprospiraceae</taxon>
        <taxon>Aureispira</taxon>
        <taxon>environmental samples</taxon>
    </lineage>
</organism>
<proteinExistence type="predicted"/>
<reference evidence="1" key="1">
    <citation type="submission" date="2020-01" db="EMBL/GenBank/DDBJ databases">
        <authorList>
            <person name="Meier V. D."/>
            <person name="Meier V D."/>
        </authorList>
    </citation>
    <scope>NUCLEOTIDE SEQUENCE</scope>
    <source>
        <strain evidence="1">HLG_WM_MAG_10</strain>
    </source>
</reference>
<dbReference type="AlphaFoldDB" id="A0A6S6UKF5"/>
<gene>
    <name evidence="1" type="ORF">HELGO_WM27326</name>
</gene>